<dbReference type="EMBL" id="MU802137">
    <property type="protein sequence ID" value="KAJ3981062.1"/>
    <property type="molecule type" value="Genomic_DNA"/>
</dbReference>
<evidence type="ECO:0008006" key="4">
    <source>
        <dbReference type="Google" id="ProtNLM"/>
    </source>
</evidence>
<evidence type="ECO:0000313" key="2">
    <source>
        <dbReference type="EMBL" id="KAJ3981062.1"/>
    </source>
</evidence>
<evidence type="ECO:0000256" key="1">
    <source>
        <dbReference type="SAM" id="SignalP"/>
    </source>
</evidence>
<accession>A0AA38PST4</accession>
<organism evidence="2 3">
    <name type="scientific">Lentinula detonsa</name>
    <dbReference type="NCBI Taxonomy" id="2804962"/>
    <lineage>
        <taxon>Eukaryota</taxon>
        <taxon>Fungi</taxon>
        <taxon>Dikarya</taxon>
        <taxon>Basidiomycota</taxon>
        <taxon>Agaricomycotina</taxon>
        <taxon>Agaricomycetes</taxon>
        <taxon>Agaricomycetidae</taxon>
        <taxon>Agaricales</taxon>
        <taxon>Marasmiineae</taxon>
        <taxon>Omphalotaceae</taxon>
        <taxon>Lentinula</taxon>
    </lineage>
</organism>
<comment type="caution">
    <text evidence="2">The sequence shown here is derived from an EMBL/GenBank/DDBJ whole genome shotgun (WGS) entry which is preliminary data.</text>
</comment>
<keyword evidence="1" id="KW-0732">Signal</keyword>
<gene>
    <name evidence="2" type="ORF">F5890DRAFT_1537834</name>
</gene>
<feature type="chain" id="PRO_5041279567" description="Secreted protein" evidence="1">
    <location>
        <begin position="22"/>
        <end position="224"/>
    </location>
</feature>
<dbReference type="AlphaFoldDB" id="A0AA38PST4"/>
<feature type="signal peptide" evidence="1">
    <location>
        <begin position="1"/>
        <end position="21"/>
    </location>
</feature>
<evidence type="ECO:0000313" key="3">
    <source>
        <dbReference type="Proteomes" id="UP001163850"/>
    </source>
</evidence>
<name>A0AA38PST4_9AGAR</name>
<dbReference type="Proteomes" id="UP001163850">
    <property type="component" value="Unassembled WGS sequence"/>
</dbReference>
<sequence length="224" mass="24543">MVRSRTVLITSFAVGIASVFGAPVHDENLSLRIPGAVDPNSSMNFGKFGHQILSEGVQVKGAQHSTAGYEGGGGETDLHSRGLRTADKVEFIENRINSLSSAEKLQFKRIQLAVKMGPLNSDRRKQLDQIFETVGGPTRTAIGQQGSTGGEGSVVTDSGLQGITDESTREKIEFVQRPQNWKKLTEEQKTRFNTNVDFLKSHPENTSILSTFDIYVNLVKPKPR</sequence>
<proteinExistence type="predicted"/>
<protein>
    <recommendedName>
        <fullName evidence="4">Secreted protein</fullName>
    </recommendedName>
</protein>
<reference evidence="2" key="1">
    <citation type="submission" date="2022-08" db="EMBL/GenBank/DDBJ databases">
        <authorList>
            <consortium name="DOE Joint Genome Institute"/>
            <person name="Min B."/>
            <person name="Riley R."/>
            <person name="Sierra-Patev S."/>
            <person name="Naranjo-Ortiz M."/>
            <person name="Looney B."/>
            <person name="Konkel Z."/>
            <person name="Slot J.C."/>
            <person name="Sakamoto Y."/>
            <person name="Steenwyk J.L."/>
            <person name="Rokas A."/>
            <person name="Carro J."/>
            <person name="Camarero S."/>
            <person name="Ferreira P."/>
            <person name="Molpeceres G."/>
            <person name="Ruiz-Duenas F.J."/>
            <person name="Serrano A."/>
            <person name="Henrissat B."/>
            <person name="Drula E."/>
            <person name="Hughes K.W."/>
            <person name="Mata J.L."/>
            <person name="Ishikawa N.K."/>
            <person name="Vargas-Isla R."/>
            <person name="Ushijima S."/>
            <person name="Smith C.A."/>
            <person name="Ahrendt S."/>
            <person name="Andreopoulos W."/>
            <person name="He G."/>
            <person name="Labutti K."/>
            <person name="Lipzen A."/>
            <person name="Ng V."/>
            <person name="Sandor L."/>
            <person name="Barry K."/>
            <person name="Martinez A.T."/>
            <person name="Xiao Y."/>
            <person name="Gibbons J.G."/>
            <person name="Terashima K."/>
            <person name="Hibbett D.S."/>
            <person name="Grigoriev I.V."/>
        </authorList>
    </citation>
    <scope>NUCLEOTIDE SEQUENCE</scope>
    <source>
        <strain evidence="2">TFB7829</strain>
    </source>
</reference>